<dbReference type="Proteomes" id="UP001347796">
    <property type="component" value="Unassembled WGS sequence"/>
</dbReference>
<evidence type="ECO:0000256" key="1">
    <source>
        <dbReference type="SAM" id="MobiDB-lite"/>
    </source>
</evidence>
<feature type="compositionally biased region" description="Basic and acidic residues" evidence="1">
    <location>
        <begin position="448"/>
        <end position="465"/>
    </location>
</feature>
<accession>A0AAN8KGL5</accession>
<sequence>MASKTNVRQKYRETYGKEFPGIITSSRRGDEFAFCLVCRSDLCVAYGGITDIKKHFETKKHLSCSNLKASYEKSSRPIQTYFQSSTDVSLINAEVLFAEFIIEHSLPIAIADHASKLFKKMFPDSKIAQQYSSGRTKTSCLINELAEDSKSKIVSIIQQDPFSLATDGSTDYDDVKLYPVCVRYFNSDTGHVVSELLSLTECTMASTGQNIFELMNTELKSCEIPWKNVVSFSTDNASVMVGALKGVASFILKENPSVFINGCLCHLMHLAASKAANCLNCDVESLLIDIYYYLEKSSKRKQTLKSYQDQFSLPNRKIIKHVTTRWLSLGKCLTRLSEQRSALTAFFEHEVACLKTSNKSSKQTVKRKSTSEPTTAYNTNTCTSHKLQKMNPESSSTASNQKSEFDLSSFIFKGSKSSTLSKATSSSSVKSSTKTIKSTITISSETNQPDKKTLPEKKNTEERKPETIFRRLKDINTVLYMSFVSSIVPIFEDANGFLQRKDPAIHLLHPVMCSQFSKLLVKFIKPKVITESTDIISIDVKSRSNQKSDSDLFIGMATRVIIDENPDIDLKVFYQDVRNFYATACQYMIKMFPFGDSVLTNAEFLDISKRESIKFEQVNFFNRRYHFLNLDEQVKLEEEFMEFQSFPFDDNIFIIKSDRIDITWHHISKLKNPATGCPMFGALVKMAKCVLVMFHTNTDCERLFSIVNKNKTEFRSNLSTKTLSSLMTRKLHQSDKCFETTHDPKLLKKCKMATRIQLDHKVDK</sequence>
<comment type="caution">
    <text evidence="2">The sequence shown here is derived from an EMBL/GenBank/DDBJ whole genome shotgun (WGS) entry which is preliminary data.</text>
</comment>
<keyword evidence="3" id="KW-1185">Reference proteome</keyword>
<dbReference type="InterPro" id="IPR012337">
    <property type="entry name" value="RNaseH-like_sf"/>
</dbReference>
<evidence type="ECO:0000313" key="2">
    <source>
        <dbReference type="EMBL" id="KAK6191020.1"/>
    </source>
</evidence>
<protein>
    <submittedName>
        <fullName evidence="2">Uncharacterized protein</fullName>
    </submittedName>
</protein>
<feature type="region of interest" description="Disordered" evidence="1">
    <location>
        <begin position="440"/>
        <end position="465"/>
    </location>
</feature>
<dbReference type="SUPFAM" id="SSF53098">
    <property type="entry name" value="Ribonuclease H-like"/>
    <property type="match status" value="1"/>
</dbReference>
<dbReference type="EMBL" id="JAZGQO010000002">
    <property type="protein sequence ID" value="KAK6191020.1"/>
    <property type="molecule type" value="Genomic_DNA"/>
</dbReference>
<feature type="compositionally biased region" description="Polar residues" evidence="1">
    <location>
        <begin position="371"/>
        <end position="400"/>
    </location>
</feature>
<evidence type="ECO:0000313" key="3">
    <source>
        <dbReference type="Proteomes" id="UP001347796"/>
    </source>
</evidence>
<dbReference type="PANTHER" id="PTHR37162:SF10">
    <property type="entry name" value="DUF4371 DOMAIN-CONTAINING PROTEIN"/>
    <property type="match status" value="1"/>
</dbReference>
<organism evidence="2 3">
    <name type="scientific">Patella caerulea</name>
    <name type="common">Rayed Mediterranean limpet</name>
    <dbReference type="NCBI Taxonomy" id="87958"/>
    <lineage>
        <taxon>Eukaryota</taxon>
        <taxon>Metazoa</taxon>
        <taxon>Spiralia</taxon>
        <taxon>Lophotrochozoa</taxon>
        <taxon>Mollusca</taxon>
        <taxon>Gastropoda</taxon>
        <taxon>Patellogastropoda</taxon>
        <taxon>Patelloidea</taxon>
        <taxon>Patellidae</taxon>
        <taxon>Patella</taxon>
    </lineage>
</organism>
<dbReference type="AlphaFoldDB" id="A0AAN8KGL5"/>
<reference evidence="2 3" key="1">
    <citation type="submission" date="2024-01" db="EMBL/GenBank/DDBJ databases">
        <title>The genome of the rayed Mediterranean limpet Patella caerulea (Linnaeus, 1758).</title>
        <authorList>
            <person name="Anh-Thu Weber A."/>
            <person name="Halstead-Nussloch G."/>
        </authorList>
    </citation>
    <scope>NUCLEOTIDE SEQUENCE [LARGE SCALE GENOMIC DNA]</scope>
    <source>
        <strain evidence="2">AATW-2023a</strain>
        <tissue evidence="2">Whole specimen</tissue>
    </source>
</reference>
<dbReference type="PANTHER" id="PTHR37162">
    <property type="entry name" value="HAT FAMILY DIMERISATION DOMAINCONTAINING PROTEIN-RELATED"/>
    <property type="match status" value="1"/>
</dbReference>
<proteinExistence type="predicted"/>
<gene>
    <name evidence="2" type="ORF">SNE40_002770</name>
</gene>
<name>A0AAN8KGL5_PATCE</name>
<feature type="region of interest" description="Disordered" evidence="1">
    <location>
        <begin position="362"/>
        <end position="400"/>
    </location>
</feature>